<dbReference type="RefSeq" id="XP_008087776.1">
    <property type="nucleotide sequence ID" value="XM_008089585.1"/>
</dbReference>
<sequence>MHTISGSELWTVTKTDLKLQDRDVDVVVAIEGSETRGIEGRKVPSLRALKVRRGLEPRDEDDDNTFIRLKGTDTWFPYSVKDNKVKFNGKLVDIQDAFNVGDVKFGDVEFDHLFDVRIGDV</sequence>
<evidence type="ECO:0000313" key="2">
    <source>
        <dbReference type="Proteomes" id="UP000016922"/>
    </source>
</evidence>
<dbReference type="EMBL" id="KE145372">
    <property type="protein sequence ID" value="EPE24861.1"/>
    <property type="molecule type" value="Genomic_DNA"/>
</dbReference>
<reference evidence="1 2" key="1">
    <citation type="journal article" date="2013" name="BMC Genomics">
        <title>Genomics-driven discovery of the pneumocandin biosynthetic gene cluster in the fungus Glarea lozoyensis.</title>
        <authorList>
            <person name="Chen L."/>
            <person name="Yue Q."/>
            <person name="Zhang X."/>
            <person name="Xiang M."/>
            <person name="Wang C."/>
            <person name="Li S."/>
            <person name="Che Y."/>
            <person name="Ortiz-Lopez F.J."/>
            <person name="Bills G.F."/>
            <person name="Liu X."/>
            <person name="An Z."/>
        </authorList>
    </citation>
    <scope>NUCLEOTIDE SEQUENCE [LARGE SCALE GENOMIC DNA]</scope>
    <source>
        <strain evidence="2">ATCC 20868 / MF5171</strain>
    </source>
</reference>
<keyword evidence="2" id="KW-1185">Reference proteome</keyword>
<dbReference type="Proteomes" id="UP000016922">
    <property type="component" value="Unassembled WGS sequence"/>
</dbReference>
<accession>S3CYH2</accession>
<dbReference type="HOGENOM" id="CLU_2038312_0_0_1"/>
<gene>
    <name evidence="1" type="ORF">GLAREA_11442</name>
</gene>
<protein>
    <submittedName>
        <fullName evidence="1">Uncharacterized protein</fullName>
    </submittedName>
</protein>
<organism evidence="1 2">
    <name type="scientific">Glarea lozoyensis (strain ATCC 20868 / MF5171)</name>
    <dbReference type="NCBI Taxonomy" id="1116229"/>
    <lineage>
        <taxon>Eukaryota</taxon>
        <taxon>Fungi</taxon>
        <taxon>Dikarya</taxon>
        <taxon>Ascomycota</taxon>
        <taxon>Pezizomycotina</taxon>
        <taxon>Leotiomycetes</taxon>
        <taxon>Helotiales</taxon>
        <taxon>Helotiaceae</taxon>
        <taxon>Glarea</taxon>
    </lineage>
</organism>
<proteinExistence type="predicted"/>
<evidence type="ECO:0000313" key="1">
    <source>
        <dbReference type="EMBL" id="EPE24861.1"/>
    </source>
</evidence>
<dbReference type="AlphaFoldDB" id="S3CYH2"/>
<dbReference type="KEGG" id="glz:GLAREA_11442"/>
<name>S3CYH2_GLAL2</name>
<dbReference type="GeneID" id="19470483"/>